<name>A0AAN9T784_9HEMI</name>
<comment type="similarity">
    <text evidence="1 2">Belongs to the MAF1 family.</text>
</comment>
<reference evidence="3 4" key="1">
    <citation type="submission" date="2024-03" db="EMBL/GenBank/DDBJ databases">
        <title>Adaptation during the transition from Ophiocordyceps entomopathogen to insect associate is accompanied by gene loss and intensified selection.</title>
        <authorList>
            <person name="Ward C.M."/>
            <person name="Onetto C.A."/>
            <person name="Borneman A.R."/>
        </authorList>
    </citation>
    <scope>NUCLEOTIDE SEQUENCE [LARGE SCALE GENOMIC DNA]</scope>
    <source>
        <strain evidence="3">AWRI1</strain>
        <tissue evidence="3">Single Adult Female</tissue>
    </source>
</reference>
<comment type="subcellular location">
    <subcellularLocation>
        <location evidence="2">Nucleus</location>
    </subcellularLocation>
</comment>
<organism evidence="3 4">
    <name type="scientific">Parthenolecanium corni</name>
    <dbReference type="NCBI Taxonomy" id="536013"/>
    <lineage>
        <taxon>Eukaryota</taxon>
        <taxon>Metazoa</taxon>
        <taxon>Ecdysozoa</taxon>
        <taxon>Arthropoda</taxon>
        <taxon>Hexapoda</taxon>
        <taxon>Insecta</taxon>
        <taxon>Pterygota</taxon>
        <taxon>Neoptera</taxon>
        <taxon>Paraneoptera</taxon>
        <taxon>Hemiptera</taxon>
        <taxon>Sternorrhyncha</taxon>
        <taxon>Coccoidea</taxon>
        <taxon>Coccidae</taxon>
        <taxon>Parthenolecanium</taxon>
    </lineage>
</organism>
<proteinExistence type="inferred from homology"/>
<dbReference type="Proteomes" id="UP001367676">
    <property type="component" value="Unassembled WGS sequence"/>
</dbReference>
<gene>
    <name evidence="3" type="ORF">V9T40_011066</name>
</gene>
<keyword evidence="2" id="KW-0678">Repressor</keyword>
<dbReference type="EMBL" id="JBBCAQ010000037">
    <property type="protein sequence ID" value="KAK7573875.1"/>
    <property type="molecule type" value="Genomic_DNA"/>
</dbReference>
<evidence type="ECO:0000313" key="4">
    <source>
        <dbReference type="Proteomes" id="UP001367676"/>
    </source>
</evidence>
<dbReference type="PANTHER" id="PTHR22504:SF0">
    <property type="entry name" value="REPRESSOR OF RNA POLYMERASE III TRANSCRIPTION MAF1 HOMOLOG"/>
    <property type="match status" value="1"/>
</dbReference>
<dbReference type="GO" id="GO:0000994">
    <property type="term" value="F:RNA polymerase III core binding"/>
    <property type="evidence" value="ECO:0007669"/>
    <property type="project" value="TreeGrafter"/>
</dbReference>
<comment type="function">
    <text evidence="2">Element of the TORC1 signaling pathway that acts as a mediator of diverse signals and that represses RNA polymerase III transcription. Inhibits the de novo assembly of TFIIIB onto DNA.</text>
</comment>
<keyword evidence="2" id="KW-0804">Transcription</keyword>
<dbReference type="Gene3D" id="3.40.1000.50">
    <property type="entry name" value="Repressor of RNA polymerase III transcription Maf1"/>
    <property type="match status" value="2"/>
</dbReference>
<comment type="caution">
    <text evidence="3">The sequence shown here is derived from an EMBL/GenBank/DDBJ whole genome shotgun (WGS) entry which is preliminary data.</text>
</comment>
<dbReference type="GO" id="GO:0016480">
    <property type="term" value="P:negative regulation of transcription by RNA polymerase III"/>
    <property type="evidence" value="ECO:0007669"/>
    <property type="project" value="UniProtKB-UniRule"/>
</dbReference>
<dbReference type="Pfam" id="PF09174">
    <property type="entry name" value="Maf1"/>
    <property type="match status" value="1"/>
</dbReference>
<keyword evidence="2" id="KW-0539">Nucleus</keyword>
<dbReference type="InterPro" id="IPR015257">
    <property type="entry name" value="Maf1"/>
</dbReference>
<evidence type="ECO:0000313" key="3">
    <source>
        <dbReference type="EMBL" id="KAK7573875.1"/>
    </source>
</evidence>
<keyword evidence="4" id="KW-1185">Reference proteome</keyword>
<dbReference type="FunFam" id="3.40.1000.50:FF:000003">
    <property type="entry name" value="Repressor of RNA polymerase III transcription MAF1"/>
    <property type="match status" value="1"/>
</dbReference>
<evidence type="ECO:0000256" key="2">
    <source>
        <dbReference type="PIRNR" id="PIRNR037240"/>
    </source>
</evidence>
<keyword evidence="2" id="KW-0805">Transcription regulation</keyword>
<dbReference type="GO" id="GO:0005634">
    <property type="term" value="C:nucleus"/>
    <property type="evidence" value="ECO:0007669"/>
    <property type="project" value="UniProtKB-SubCell"/>
</dbReference>
<protein>
    <recommendedName>
        <fullName evidence="2">Repressor of RNA polymerase III transcription MAF1</fullName>
    </recommendedName>
</protein>
<dbReference type="PANTHER" id="PTHR22504">
    <property type="entry name" value="REPRESSOR OF RNA POLYMERASE III TRANSCRIPTION MAF1"/>
    <property type="match status" value="1"/>
</dbReference>
<accession>A0AAN9T784</accession>
<sequence length="227" mass="25871">MKLLESPEFEALNTALCLDCGDTKMIGRIEAYSCKMIGNEKQMYKKFNSENGASPNDLQALSPPQQLGISPGHGNSISRSISTDEENPLCDTISRKTLFYLIATLNASFPDYDFSSARSHEFSREPSLEWVMNSIDSNLSTAAGELYRSVRSKLWSALESMIQLLNCEIYSYNPDLMSDPFCEDGTLWSFNYFFYNKKLKRIVFFTYRAMNPMHTSDLDYSIDFAMD</sequence>
<evidence type="ECO:0000256" key="1">
    <source>
        <dbReference type="ARBA" id="ARBA00006231"/>
    </source>
</evidence>
<dbReference type="PIRSF" id="PIRSF037240">
    <property type="entry name" value="RNA_polIII_Trep_MAF1"/>
    <property type="match status" value="1"/>
</dbReference>
<dbReference type="InterPro" id="IPR038564">
    <property type="entry name" value="Maf1_sf"/>
</dbReference>
<dbReference type="AlphaFoldDB" id="A0AAN9T784"/>